<dbReference type="InterPro" id="IPR036412">
    <property type="entry name" value="HAD-like_sf"/>
</dbReference>
<dbReference type="PANTHER" id="PTHR43316:SF8">
    <property type="entry name" value="HAD FAMILY HYDROLASE"/>
    <property type="match status" value="1"/>
</dbReference>
<dbReference type="SUPFAM" id="SSF56784">
    <property type="entry name" value="HAD-like"/>
    <property type="match status" value="1"/>
</dbReference>
<dbReference type="SFLD" id="SFLDS00003">
    <property type="entry name" value="Haloacid_Dehalogenase"/>
    <property type="match status" value="1"/>
</dbReference>
<comment type="caution">
    <text evidence="2">The sequence shown here is derived from an EMBL/GenBank/DDBJ whole genome shotgun (WGS) entry which is preliminary data.</text>
</comment>
<gene>
    <name evidence="2" type="ORF">GCM10007167_25180</name>
</gene>
<dbReference type="OrthoDB" id="6101375at2"/>
<proteinExistence type="predicted"/>
<evidence type="ECO:0000313" key="2">
    <source>
        <dbReference type="EMBL" id="GHE42266.1"/>
    </source>
</evidence>
<dbReference type="EMBL" id="BNCF01000017">
    <property type="protein sequence ID" value="GHE42266.1"/>
    <property type="molecule type" value="Genomic_DNA"/>
</dbReference>
<name>A0A919DGF1_9GAMM</name>
<keyword evidence="1" id="KW-0378">Hydrolase</keyword>
<dbReference type="Proteomes" id="UP000636453">
    <property type="component" value="Unassembled WGS sequence"/>
</dbReference>
<dbReference type="RefSeq" id="WP_146474441.1">
    <property type="nucleotide sequence ID" value="NZ_BNCF01000017.1"/>
</dbReference>
<dbReference type="InterPro" id="IPR023198">
    <property type="entry name" value="PGP-like_dom2"/>
</dbReference>
<dbReference type="InterPro" id="IPR051540">
    <property type="entry name" value="S-2-haloacid_dehalogenase"/>
</dbReference>
<dbReference type="SFLD" id="SFLDG01129">
    <property type="entry name" value="C1.5:_HAD__Beta-PGM__Phosphata"/>
    <property type="match status" value="1"/>
</dbReference>
<reference evidence="2" key="1">
    <citation type="journal article" date="2014" name="Int. J. Syst. Evol. Microbiol.">
        <title>Complete genome sequence of Corynebacterium casei LMG S-19264T (=DSM 44701T), isolated from a smear-ripened cheese.</title>
        <authorList>
            <consortium name="US DOE Joint Genome Institute (JGI-PGF)"/>
            <person name="Walter F."/>
            <person name="Albersmeier A."/>
            <person name="Kalinowski J."/>
            <person name="Ruckert C."/>
        </authorList>
    </citation>
    <scope>NUCLEOTIDE SEQUENCE</scope>
    <source>
        <strain evidence="2">KCTC 32020</strain>
    </source>
</reference>
<dbReference type="Gene3D" id="3.40.50.1000">
    <property type="entry name" value="HAD superfamily/HAD-like"/>
    <property type="match status" value="1"/>
</dbReference>
<accession>A0A919DGF1</accession>
<keyword evidence="3" id="KW-1185">Reference proteome</keyword>
<dbReference type="InterPro" id="IPR023214">
    <property type="entry name" value="HAD_sf"/>
</dbReference>
<organism evidence="2 3">
    <name type="scientific">Vulcaniibacterium thermophilum</name>
    <dbReference type="NCBI Taxonomy" id="1169913"/>
    <lineage>
        <taxon>Bacteria</taxon>
        <taxon>Pseudomonadati</taxon>
        <taxon>Pseudomonadota</taxon>
        <taxon>Gammaproteobacteria</taxon>
        <taxon>Lysobacterales</taxon>
        <taxon>Lysobacteraceae</taxon>
        <taxon>Vulcaniibacterium</taxon>
    </lineage>
</organism>
<dbReference type="PANTHER" id="PTHR43316">
    <property type="entry name" value="HYDROLASE, HALOACID DELAHOGENASE-RELATED"/>
    <property type="match status" value="1"/>
</dbReference>
<reference evidence="2" key="2">
    <citation type="submission" date="2020-09" db="EMBL/GenBank/DDBJ databases">
        <authorList>
            <person name="Sun Q."/>
            <person name="Kim S."/>
        </authorList>
    </citation>
    <scope>NUCLEOTIDE SEQUENCE</scope>
    <source>
        <strain evidence="2">KCTC 32020</strain>
    </source>
</reference>
<dbReference type="Pfam" id="PF00702">
    <property type="entry name" value="Hydrolase"/>
    <property type="match status" value="1"/>
</dbReference>
<dbReference type="AlphaFoldDB" id="A0A919DGF1"/>
<dbReference type="CDD" id="cd07515">
    <property type="entry name" value="HAD-like"/>
    <property type="match status" value="1"/>
</dbReference>
<protein>
    <submittedName>
        <fullName evidence="2">Haloacid dehalogenase</fullName>
    </submittedName>
</protein>
<evidence type="ECO:0000313" key="3">
    <source>
        <dbReference type="Proteomes" id="UP000636453"/>
    </source>
</evidence>
<evidence type="ECO:0000256" key="1">
    <source>
        <dbReference type="ARBA" id="ARBA00022801"/>
    </source>
</evidence>
<dbReference type="Gene3D" id="1.10.150.240">
    <property type="entry name" value="Putative phosphatase, domain 2"/>
    <property type="match status" value="1"/>
</dbReference>
<sequence>MSDGARTLQMVGFDADDTLWRSEDYYREAQDAFERILSAYVDLHDARVAERLYEVEKRNLALFGYGVKGMTLSMVEAAVTITGERIGARDLHRIVEIGKELLRHPVELLPGIREAVEAIAREYRVVLITKGDLFHQEAKVRQCGLADVFGRIEIVSEKDAATYARLLREFELPAHRFLMIGNSLRSDIAPVLALGGWGVHMPYRVTWAHENEAEVDADSPRLRVVDAPQALPAAVAELAALADRTAALGNRG</sequence>
<dbReference type="GO" id="GO:0016787">
    <property type="term" value="F:hydrolase activity"/>
    <property type="evidence" value="ECO:0007669"/>
    <property type="project" value="UniProtKB-KW"/>
</dbReference>